<dbReference type="GO" id="GO:0005737">
    <property type="term" value="C:cytoplasm"/>
    <property type="evidence" value="ECO:0007669"/>
    <property type="project" value="UniProtKB-SubCell"/>
</dbReference>
<keyword evidence="3 5" id="KW-0808">Transferase</keyword>
<evidence type="ECO:0000256" key="4">
    <source>
        <dbReference type="NCBIfam" id="TIGR00152"/>
    </source>
</evidence>
<dbReference type="CDD" id="cd02022">
    <property type="entry name" value="DPCK"/>
    <property type="match status" value="1"/>
</dbReference>
<dbReference type="EC" id="2.7.1.24" evidence="3 4"/>
<dbReference type="InterPro" id="IPR027417">
    <property type="entry name" value="P-loop_NTPase"/>
</dbReference>
<evidence type="ECO:0000313" key="5">
    <source>
        <dbReference type="EMBL" id="HIW95549.1"/>
    </source>
</evidence>
<dbReference type="GO" id="GO:0015937">
    <property type="term" value="P:coenzyme A biosynthetic process"/>
    <property type="evidence" value="ECO:0007669"/>
    <property type="project" value="UniProtKB-UniRule"/>
</dbReference>
<dbReference type="PANTHER" id="PTHR10695">
    <property type="entry name" value="DEPHOSPHO-COA KINASE-RELATED"/>
    <property type="match status" value="1"/>
</dbReference>
<organism evidence="5 6">
    <name type="scientific">Candidatus Corynebacterium gallistercoris</name>
    <dbReference type="NCBI Taxonomy" id="2838530"/>
    <lineage>
        <taxon>Bacteria</taxon>
        <taxon>Bacillati</taxon>
        <taxon>Actinomycetota</taxon>
        <taxon>Actinomycetes</taxon>
        <taxon>Mycobacteriales</taxon>
        <taxon>Corynebacteriaceae</taxon>
        <taxon>Corynebacterium</taxon>
    </lineage>
</organism>
<evidence type="ECO:0000313" key="6">
    <source>
        <dbReference type="Proteomes" id="UP000824189"/>
    </source>
</evidence>
<reference evidence="5" key="1">
    <citation type="journal article" date="2021" name="PeerJ">
        <title>Extensive microbial diversity within the chicken gut microbiome revealed by metagenomics and culture.</title>
        <authorList>
            <person name="Gilroy R."/>
            <person name="Ravi A."/>
            <person name="Getino M."/>
            <person name="Pursley I."/>
            <person name="Horton D.L."/>
            <person name="Alikhan N.F."/>
            <person name="Baker D."/>
            <person name="Gharbi K."/>
            <person name="Hall N."/>
            <person name="Watson M."/>
            <person name="Adriaenssens E.M."/>
            <person name="Foster-Nyarko E."/>
            <person name="Jarju S."/>
            <person name="Secka A."/>
            <person name="Antonio M."/>
            <person name="Oren A."/>
            <person name="Chaudhuri R.R."/>
            <person name="La Ragione R."/>
            <person name="Hildebrand F."/>
            <person name="Pallen M.J."/>
        </authorList>
    </citation>
    <scope>NUCLEOTIDE SEQUENCE</scope>
    <source>
        <strain evidence="5">4376</strain>
    </source>
</reference>
<proteinExistence type="inferred from homology"/>
<keyword evidence="3" id="KW-0173">Coenzyme A biosynthesis</keyword>
<dbReference type="HAMAP" id="MF_00376">
    <property type="entry name" value="Dephospho_CoA_kinase"/>
    <property type="match status" value="1"/>
</dbReference>
<feature type="binding site" evidence="3">
    <location>
        <begin position="11"/>
        <end position="16"/>
    </location>
    <ligand>
        <name>ATP</name>
        <dbReference type="ChEBI" id="CHEBI:30616"/>
    </ligand>
</feature>
<dbReference type="InterPro" id="IPR001977">
    <property type="entry name" value="Depp_CoAkinase"/>
</dbReference>
<dbReference type="PANTHER" id="PTHR10695:SF46">
    <property type="entry name" value="BIFUNCTIONAL COENZYME A SYNTHASE-RELATED"/>
    <property type="match status" value="1"/>
</dbReference>
<evidence type="ECO:0000256" key="3">
    <source>
        <dbReference type="HAMAP-Rule" id="MF_00376"/>
    </source>
</evidence>
<reference evidence="5" key="2">
    <citation type="submission" date="2021-04" db="EMBL/GenBank/DDBJ databases">
        <authorList>
            <person name="Gilroy R."/>
        </authorList>
    </citation>
    <scope>NUCLEOTIDE SEQUENCE</scope>
    <source>
        <strain evidence="5">4376</strain>
    </source>
</reference>
<dbReference type="GO" id="GO:0005524">
    <property type="term" value="F:ATP binding"/>
    <property type="evidence" value="ECO:0007669"/>
    <property type="project" value="UniProtKB-UniRule"/>
</dbReference>
<dbReference type="NCBIfam" id="NF002879">
    <property type="entry name" value="PRK03333.1"/>
    <property type="match status" value="1"/>
</dbReference>
<keyword evidence="2 3" id="KW-0067">ATP-binding</keyword>
<evidence type="ECO:0000256" key="2">
    <source>
        <dbReference type="ARBA" id="ARBA00022840"/>
    </source>
</evidence>
<comment type="pathway">
    <text evidence="3">Cofactor biosynthesis; coenzyme A biosynthesis; CoA from (R)-pantothenate: step 5/5.</text>
</comment>
<evidence type="ECO:0000256" key="1">
    <source>
        <dbReference type="ARBA" id="ARBA00022741"/>
    </source>
</evidence>
<gene>
    <name evidence="3 5" type="primary">coaE</name>
    <name evidence="5" type="ORF">H9867_03565</name>
</gene>
<comment type="caution">
    <text evidence="5">The sequence shown here is derived from an EMBL/GenBank/DDBJ whole genome shotgun (WGS) entry which is preliminary data.</text>
</comment>
<sequence>MLKIGLTGGIGSGKSTVSSRLAELGAFVIDADKVARDIVAPGEPALAELDLAFDGVLNEDGSLNRQELARQAFASKEATEKLNNITHPRIRAKTQQLFEDAESRGEEVVVYDMPLLIENKEAHLVDHVLVVDAPDEIRLDRLVKQRGLDREDAQRRIAAQIDRQTRLEAADTVLENSGTVENLLEQVEEFWAGLAR</sequence>
<dbReference type="PROSITE" id="PS51219">
    <property type="entry name" value="DPCK"/>
    <property type="match status" value="1"/>
</dbReference>
<dbReference type="Pfam" id="PF01121">
    <property type="entry name" value="CoaE"/>
    <property type="match status" value="1"/>
</dbReference>
<comment type="similarity">
    <text evidence="3">Belongs to the CoaE family.</text>
</comment>
<dbReference type="SUPFAM" id="SSF52540">
    <property type="entry name" value="P-loop containing nucleoside triphosphate hydrolases"/>
    <property type="match status" value="1"/>
</dbReference>
<keyword evidence="1 3" id="KW-0547">Nucleotide-binding</keyword>
<comment type="subcellular location">
    <subcellularLocation>
        <location evidence="3">Cytoplasm</location>
    </subcellularLocation>
</comment>
<dbReference type="Proteomes" id="UP000824189">
    <property type="component" value="Unassembled WGS sequence"/>
</dbReference>
<protein>
    <recommendedName>
        <fullName evidence="3 4">Dephospho-CoA kinase</fullName>
        <ecNumber evidence="3 4">2.7.1.24</ecNumber>
    </recommendedName>
    <alternativeName>
        <fullName evidence="3">Dephosphocoenzyme A kinase</fullName>
    </alternativeName>
</protein>
<dbReference type="GO" id="GO:0004140">
    <property type="term" value="F:dephospho-CoA kinase activity"/>
    <property type="evidence" value="ECO:0007669"/>
    <property type="project" value="UniProtKB-UniRule"/>
</dbReference>
<comment type="catalytic activity">
    <reaction evidence="3">
        <text>3'-dephospho-CoA + ATP = ADP + CoA + H(+)</text>
        <dbReference type="Rhea" id="RHEA:18245"/>
        <dbReference type="ChEBI" id="CHEBI:15378"/>
        <dbReference type="ChEBI" id="CHEBI:30616"/>
        <dbReference type="ChEBI" id="CHEBI:57287"/>
        <dbReference type="ChEBI" id="CHEBI:57328"/>
        <dbReference type="ChEBI" id="CHEBI:456216"/>
        <dbReference type="EC" id="2.7.1.24"/>
    </reaction>
</comment>
<dbReference type="Gene3D" id="3.40.50.300">
    <property type="entry name" value="P-loop containing nucleotide triphosphate hydrolases"/>
    <property type="match status" value="1"/>
</dbReference>
<name>A0A9D1UPM2_9CORY</name>
<keyword evidence="3" id="KW-0963">Cytoplasm</keyword>
<accession>A0A9D1UPM2</accession>
<keyword evidence="3 5" id="KW-0418">Kinase</keyword>
<dbReference type="NCBIfam" id="TIGR00152">
    <property type="entry name" value="dephospho-CoA kinase"/>
    <property type="match status" value="1"/>
</dbReference>
<dbReference type="EMBL" id="DXFZ01000042">
    <property type="protein sequence ID" value="HIW95549.1"/>
    <property type="molecule type" value="Genomic_DNA"/>
</dbReference>
<dbReference type="AlphaFoldDB" id="A0A9D1UPM2"/>
<comment type="function">
    <text evidence="3">Catalyzes the phosphorylation of the 3'-hydroxyl group of dephosphocoenzyme A to form coenzyme A.</text>
</comment>